<evidence type="ECO:0000256" key="7">
    <source>
        <dbReference type="ARBA" id="ARBA00022755"/>
    </source>
</evidence>
<feature type="active site" description="Proton donor" evidence="10">
    <location>
        <position position="100"/>
    </location>
</feature>
<evidence type="ECO:0000256" key="5">
    <source>
        <dbReference type="ARBA" id="ARBA00022723"/>
    </source>
</evidence>
<protein>
    <recommendedName>
        <fullName evidence="10">Adenylosuccinate synthetase</fullName>
        <shortName evidence="10">AMPSase</shortName>
        <shortName evidence="10">AdSS</shortName>
        <ecNumber evidence="10">6.3.4.4</ecNumber>
    </recommendedName>
    <alternativeName>
        <fullName evidence="10">IMP--aspartate ligase</fullName>
    </alternativeName>
</protein>
<name>A0A1D2JJI6_PARBR</name>
<feature type="binding site" evidence="10">
    <location>
        <begin position="354"/>
        <end position="360"/>
    </location>
    <ligand>
        <name>substrate</name>
    </ligand>
</feature>
<comment type="catalytic activity">
    <reaction evidence="10">
        <text>IMP + L-aspartate + GTP = N(6)-(1,2-dicarboxyethyl)-AMP + GDP + phosphate + 2 H(+)</text>
        <dbReference type="Rhea" id="RHEA:15753"/>
        <dbReference type="ChEBI" id="CHEBI:15378"/>
        <dbReference type="ChEBI" id="CHEBI:29991"/>
        <dbReference type="ChEBI" id="CHEBI:37565"/>
        <dbReference type="ChEBI" id="CHEBI:43474"/>
        <dbReference type="ChEBI" id="CHEBI:57567"/>
        <dbReference type="ChEBI" id="CHEBI:58053"/>
        <dbReference type="ChEBI" id="CHEBI:58189"/>
        <dbReference type="EC" id="6.3.4.4"/>
    </reaction>
</comment>
<dbReference type="FunFam" id="3.90.170.10:FF:000001">
    <property type="entry name" value="Adenylosuccinate synthetase"/>
    <property type="match status" value="1"/>
</dbReference>
<dbReference type="VEuPathDB" id="FungiDB:PADG_00832"/>
<comment type="subunit">
    <text evidence="2 10">Homodimer.</text>
</comment>
<evidence type="ECO:0000256" key="3">
    <source>
        <dbReference type="ARBA" id="ARBA00022490"/>
    </source>
</evidence>
<dbReference type="InterPro" id="IPR042110">
    <property type="entry name" value="Adenylosuccinate_synth_dom2"/>
</dbReference>
<dbReference type="GO" id="GO:0016208">
    <property type="term" value="F:AMP binding"/>
    <property type="evidence" value="ECO:0007669"/>
    <property type="project" value="EnsemblFungi"/>
</dbReference>
<feature type="binding site" evidence="10">
    <location>
        <position position="279"/>
    </location>
    <ligand>
        <name>IMP</name>
        <dbReference type="ChEBI" id="CHEBI:58053"/>
    </ligand>
</feature>
<dbReference type="Pfam" id="PF00709">
    <property type="entry name" value="Adenylsucc_synt"/>
    <property type="match status" value="1"/>
</dbReference>
<dbReference type="Gene3D" id="1.10.300.10">
    <property type="entry name" value="Adenylosuccinate Synthetase, subunit A, domain 2"/>
    <property type="match status" value="1"/>
</dbReference>
<comment type="caution">
    <text evidence="10">Lacks conserved residue(s) required for the propagation of feature annotation.</text>
</comment>
<feature type="binding site" evidence="10">
    <location>
        <begin position="469"/>
        <end position="471"/>
    </location>
    <ligand>
        <name>GTP</name>
        <dbReference type="ChEBI" id="CHEBI:37565"/>
    </ligand>
</feature>
<keyword evidence="4 10" id="KW-0436">Ligase</keyword>
<gene>
    <name evidence="12" type="ORF">ACO22_02183</name>
</gene>
<feature type="binding site" evidence="10">
    <location>
        <position position="294"/>
    </location>
    <ligand>
        <name>IMP</name>
        <dbReference type="ChEBI" id="CHEBI:58053"/>
    </ligand>
</feature>
<reference evidence="12 13" key="1">
    <citation type="submission" date="2016-06" db="EMBL/GenBank/DDBJ databases">
        <authorList>
            <person name="Kjaerup R.B."/>
            <person name="Dalgaard T.S."/>
            <person name="Juul-Madsen H.R."/>
        </authorList>
    </citation>
    <scope>NUCLEOTIDE SEQUENCE [LARGE SCALE GENOMIC DNA]</scope>
    <source>
        <strain evidence="12 13">Pb300</strain>
    </source>
</reference>
<evidence type="ECO:0000256" key="1">
    <source>
        <dbReference type="ARBA" id="ARBA00003779"/>
    </source>
</evidence>
<keyword evidence="8 10" id="KW-0460">Magnesium</keyword>
<accession>A0A1D2JJI6</accession>
<dbReference type="SUPFAM" id="SSF52540">
    <property type="entry name" value="P-loop containing nucleoside triphosphate hydrolases"/>
    <property type="match status" value="1"/>
</dbReference>
<dbReference type="EMBL" id="LZYO01000063">
    <property type="protein sequence ID" value="ODH38783.1"/>
    <property type="molecule type" value="Genomic_DNA"/>
</dbReference>
<proteinExistence type="inferred from homology"/>
<dbReference type="UniPathway" id="UPA00075">
    <property type="reaction ID" value="UER00335"/>
</dbReference>
<evidence type="ECO:0000256" key="2">
    <source>
        <dbReference type="ARBA" id="ARBA00011738"/>
    </source>
</evidence>
<organism evidence="12 13">
    <name type="scientific">Paracoccidioides brasiliensis</name>
    <dbReference type="NCBI Taxonomy" id="121759"/>
    <lineage>
        <taxon>Eukaryota</taxon>
        <taxon>Fungi</taxon>
        <taxon>Dikarya</taxon>
        <taxon>Ascomycota</taxon>
        <taxon>Pezizomycotina</taxon>
        <taxon>Eurotiomycetes</taxon>
        <taxon>Eurotiomycetidae</taxon>
        <taxon>Onygenales</taxon>
        <taxon>Ajellomycetaceae</taxon>
        <taxon>Paracoccidioides</taxon>
    </lineage>
</organism>
<dbReference type="InterPro" id="IPR001114">
    <property type="entry name" value="Adenylosuccinate_synthetase"/>
</dbReference>
<dbReference type="PANTHER" id="PTHR11846:SF0">
    <property type="entry name" value="ADENYLOSUCCINATE SYNTHETASE"/>
    <property type="match status" value="1"/>
</dbReference>
<dbReference type="VEuPathDB" id="FungiDB:PABG_02407"/>
<comment type="pathway">
    <text evidence="10">Purine metabolism; AMP biosynthesis via de novo pathway; AMP from IMP: step 1/2.</text>
</comment>
<dbReference type="GO" id="GO:0000287">
    <property type="term" value="F:magnesium ion binding"/>
    <property type="evidence" value="ECO:0007669"/>
    <property type="project" value="UniProtKB-UniRule"/>
</dbReference>
<dbReference type="PANTHER" id="PTHR11846">
    <property type="entry name" value="ADENYLOSUCCINATE SYNTHETASE"/>
    <property type="match status" value="1"/>
</dbReference>
<dbReference type="InterPro" id="IPR027417">
    <property type="entry name" value="P-loop_NTPase"/>
</dbReference>
<evidence type="ECO:0000313" key="12">
    <source>
        <dbReference type="EMBL" id="ODH38783.1"/>
    </source>
</evidence>
<dbReference type="HAMAP" id="MF_00011">
    <property type="entry name" value="Adenylosucc_synth"/>
    <property type="match status" value="1"/>
</dbReference>
<feature type="binding site" evidence="10">
    <location>
        <position position="360"/>
    </location>
    <ligand>
        <name>GTP</name>
        <dbReference type="ChEBI" id="CHEBI:37565"/>
    </ligand>
</feature>
<dbReference type="PROSITE" id="PS00513">
    <property type="entry name" value="ADENYLOSUCCIN_SYN_2"/>
    <property type="match status" value="1"/>
</dbReference>
<sequence length="481" mass="53176">MKPTGLQRFFGMLLHKTAKRTNLAAEYDLNASVKGFPSSPGHRSLNQLIITIAGNPSNASEKTGTDSPRWNTRPSVRTCPAIDNINPGSKFNLVSYHAGHTIVHDDITYDFHILPSGLISPDCINLVGTGTVVHVPSFFKELDALKAKGLKDADKRIFISDRAQVCFDLHSVVDGLEEAILAGKKVGTTGKGIGPCYSDKASRRGVRIGEVLEKGVVESKLRALEAGYRRQFGELKYDLEDEVKRFHEYRTKLQPYVVDQMAFMHKHRSSPSVLVEGANALLLDIDHGTYPYVTSSCTGLGGAIQGLTLNPTSIKSIVGVVKAYSTRVGSGPFPTEQNNAVGEKLQRAGREFGVTTGRRRRCGWLDMVMCRYSNAINHYTVINLTKLDILDDFDEIKVAVAYQLDGKLLESFPAQADVLDKVEVKYVTLPGWKSNTMGATKWEHLPTNAQRYVEFIEREMGGVPIRWIGTGPARNHMIERI</sequence>
<dbReference type="SMART" id="SM00788">
    <property type="entry name" value="Adenylsucc_synt"/>
    <property type="match status" value="1"/>
</dbReference>
<dbReference type="GO" id="GO:0044208">
    <property type="term" value="P:'de novo' AMP biosynthetic process"/>
    <property type="evidence" value="ECO:0007669"/>
    <property type="project" value="UniProtKB-UniRule"/>
</dbReference>
<dbReference type="Proteomes" id="UP000242814">
    <property type="component" value="Unassembled WGS sequence"/>
</dbReference>
<dbReference type="GO" id="GO:0046040">
    <property type="term" value="P:IMP metabolic process"/>
    <property type="evidence" value="ECO:0007669"/>
    <property type="project" value="TreeGrafter"/>
</dbReference>
<keyword evidence="6 10" id="KW-0547">Nucleotide-binding</keyword>
<feature type="binding site" evidence="10">
    <location>
        <begin position="386"/>
        <end position="388"/>
    </location>
    <ligand>
        <name>GTP</name>
        <dbReference type="ChEBI" id="CHEBI:37565"/>
    </ligand>
</feature>
<dbReference type="FunFam" id="1.10.300.10:FF:000001">
    <property type="entry name" value="Adenylosuccinate synthetase"/>
    <property type="match status" value="1"/>
</dbReference>
<dbReference type="CDD" id="cd03108">
    <property type="entry name" value="AdSS"/>
    <property type="match status" value="1"/>
</dbReference>
<dbReference type="GO" id="GO:0005525">
    <property type="term" value="F:GTP binding"/>
    <property type="evidence" value="ECO:0007669"/>
    <property type="project" value="UniProtKB-UniRule"/>
</dbReference>
<feature type="binding site" evidence="10">
    <location>
        <position position="358"/>
    </location>
    <ligand>
        <name>IMP</name>
        <dbReference type="ChEBI" id="CHEBI:58053"/>
    </ligand>
</feature>
<dbReference type="NCBIfam" id="TIGR00184">
    <property type="entry name" value="purA"/>
    <property type="match status" value="1"/>
</dbReference>
<dbReference type="GO" id="GO:0071276">
    <property type="term" value="P:cellular response to cadmium ion"/>
    <property type="evidence" value="ECO:0007669"/>
    <property type="project" value="EnsemblFungi"/>
</dbReference>
<dbReference type="InterPro" id="IPR042109">
    <property type="entry name" value="Adenylosuccinate_synth_dom1"/>
</dbReference>
<evidence type="ECO:0000313" key="13">
    <source>
        <dbReference type="Proteomes" id="UP000242814"/>
    </source>
</evidence>
<dbReference type="OMA" id="FHHAKPI"/>
<keyword evidence="7 10" id="KW-0658">Purine biosynthesis</keyword>
<dbReference type="GO" id="GO:0005737">
    <property type="term" value="C:cytoplasm"/>
    <property type="evidence" value="ECO:0007669"/>
    <property type="project" value="UniProtKB-SubCell"/>
</dbReference>
<feature type="binding site" evidence="10">
    <location>
        <begin position="99"/>
        <end position="101"/>
    </location>
    <ligand>
        <name>GTP</name>
        <dbReference type="ChEBI" id="CHEBI:37565"/>
    </ligand>
</feature>
<dbReference type="EC" id="6.3.4.4" evidence="10"/>
<dbReference type="NCBIfam" id="NF002223">
    <property type="entry name" value="PRK01117.1"/>
    <property type="match status" value="1"/>
</dbReference>
<evidence type="ECO:0000256" key="9">
    <source>
        <dbReference type="ARBA" id="ARBA00023134"/>
    </source>
</evidence>
<feature type="binding site" evidence="10">
    <location>
        <position position="99"/>
    </location>
    <ligand>
        <name>Mg(2+)</name>
        <dbReference type="ChEBI" id="CHEBI:18420"/>
    </ligand>
</feature>
<keyword evidence="5 10" id="KW-0479">Metal-binding</keyword>
<dbReference type="Gene3D" id="3.40.440.10">
    <property type="entry name" value="Adenylosuccinate Synthetase, subunit A, domain 1"/>
    <property type="match status" value="1"/>
</dbReference>
<keyword evidence="3 10" id="KW-0963">Cytoplasm</keyword>
<evidence type="ECO:0000256" key="11">
    <source>
        <dbReference type="PROSITE-ProRule" id="PRU10134"/>
    </source>
</evidence>
<comment type="subcellular location">
    <subcellularLocation>
        <location evidence="10">Cytoplasm</location>
    </subcellularLocation>
</comment>
<dbReference type="Gene3D" id="3.90.170.10">
    <property type="entry name" value="Adenylosuccinate Synthetase, subunit A, domain 3"/>
    <property type="match status" value="1"/>
</dbReference>
<keyword evidence="9 10" id="KW-0342">GTP-binding</keyword>
<dbReference type="GO" id="GO:0004019">
    <property type="term" value="F:adenylosuccinate synthase activity"/>
    <property type="evidence" value="ECO:0007669"/>
    <property type="project" value="UniProtKB-UniRule"/>
</dbReference>
<evidence type="ECO:0000256" key="10">
    <source>
        <dbReference type="HAMAP-Rule" id="MF_03125"/>
    </source>
</evidence>
<evidence type="ECO:0000256" key="4">
    <source>
        <dbReference type="ARBA" id="ARBA00022598"/>
    </source>
</evidence>
<comment type="similarity">
    <text evidence="10">Belongs to the adenylosuccinate synthetase family.</text>
</comment>
<evidence type="ECO:0000256" key="8">
    <source>
        <dbReference type="ARBA" id="ARBA00022842"/>
    </source>
</evidence>
<evidence type="ECO:0000256" key="6">
    <source>
        <dbReference type="ARBA" id="ARBA00022741"/>
    </source>
</evidence>
<dbReference type="GO" id="GO:0019002">
    <property type="term" value="F:GMP binding"/>
    <property type="evidence" value="ECO:0007669"/>
    <property type="project" value="EnsemblFungi"/>
</dbReference>
<feature type="binding site" evidence="10">
    <location>
        <position position="189"/>
    </location>
    <ligand>
        <name>IMP</name>
        <dbReference type="ChEBI" id="CHEBI:58053"/>
    </ligand>
</feature>
<feature type="binding site" evidence="10">
    <location>
        <position position="203"/>
    </location>
    <ligand>
        <name>IMP</name>
        <dbReference type="ChEBI" id="CHEBI:58053"/>
        <note>ligand shared between dimeric partners</note>
    </ligand>
</feature>
<comment type="function">
    <text evidence="10">Plays an important role in the de novo pathway and in the salvage pathway of purine nucleotide biosynthesis. Catalyzes the first commited step in the biosynthesis of AMP from IMP.</text>
</comment>
<dbReference type="AlphaFoldDB" id="A0A1D2JJI6"/>
<comment type="caution">
    <text evidence="12">The sequence shown here is derived from an EMBL/GenBank/DDBJ whole genome shotgun (WGS) entry which is preliminary data.</text>
</comment>
<comment type="cofactor">
    <cofactor evidence="10">
        <name>Mg(2+)</name>
        <dbReference type="ChEBI" id="CHEBI:18420"/>
    </cofactor>
    <text evidence="10">Binds 1 Mg(2+) ion per subunit.</text>
</comment>
<dbReference type="InterPro" id="IPR042111">
    <property type="entry name" value="Adenylosuccinate_synth_dom3"/>
</dbReference>
<dbReference type="InterPro" id="IPR033128">
    <property type="entry name" value="Adenylosuccin_syn_Lys_AS"/>
</dbReference>
<feature type="active site" evidence="11">
    <location>
        <position position="200"/>
    </location>
</feature>
<comment type="function">
    <text evidence="1">Plays an important role in the de novo pathway and in the salvage pathway of purine nucleotide biosynthesis. Catalyzes the first committed step in the biosynthesis of AMP from IMP.</text>
</comment>